<evidence type="ECO:0000313" key="2">
    <source>
        <dbReference type="EMBL" id="OJT13293.1"/>
    </source>
</evidence>
<feature type="compositionally biased region" description="Basic residues" evidence="1">
    <location>
        <begin position="133"/>
        <end position="144"/>
    </location>
</feature>
<comment type="caution">
    <text evidence="2">The sequence shown here is derived from an EMBL/GenBank/DDBJ whole genome shotgun (WGS) entry which is preliminary data.</text>
</comment>
<accession>A0A1M2W0H5</accession>
<sequence length="877" mass="94568">MADAESSITDSSLAPSTTPTSLIDPGTHSAHSVHMADRPDKCERRASLGLMDAARVRFSKDFYSLLRSNSKSRQIHTVLSTQTEDPENQRTVYADYVKLSAHAVDEGQSMEDTAEERPGRGFGARIVNFLSRSRSRSRSRKRRSRSLDAIVDPMPTTLHTASLRLHARHSSLEHDPDAPVAGPSRPMTRSPSRPLSGTTSPIPASNKTRSKRAPEHITVPRTGPTATAELVAQLLPMEPTKSTSSRKGKSFNIFGMLLSSPRKSSFGESARGRSRPTTPSPAAPAAQDSLWHGADDPAWVGKSGSQRSHRSTRKGVAVHVDEVTNGQGLTSCMPSDYGKSSALPGLVAPQPRHAPVHVLSSSPPMSRGGYLRSDADEDDQAARMSVMEGRCSPLCGLVGGSSKGSHTSQEKGKVREKARSRSREAERGPERREKEKEKVREQRRDLAIREKDREHITHPRRVGSPLSRERPRESHQPSHLSAVPLEKTTSNRSTGSKNSGSKDPHGHAHPRSGADRLAAHSKRSKHGSFDFERPMSGGVGGGNAGVSVRTALRTMGVGGPPQPTLQRTLSARGPSRRGTDESAESAFAPSSLPHTRTILDKGKGRPPADVHFADPPSRRTTDESQQSSSAHRHGHSQSASSQNRGGLAAPNHHRDAVVPASPISSHSGSSSQHGRDGSWGRNNGKRVARGSHGPFKFEPAVPPIPGSPADNERRAAAREPVRPESPVYNPPPSRSQQARAAGKGRSLDLGIGLTWAPSRVREEALLNVGPRQMGMSASTTAARSKSRWRGADEEGRLTVGAASDVAVAFKEALGDSAYGIFKAYVHRFDANAIPLDGPYGLLAHIERLLDGAPGVDHRRKRILLDKFLRVVQDSENR</sequence>
<dbReference type="OMA" id="HIRANSH"/>
<feature type="compositionally biased region" description="Basic and acidic residues" evidence="1">
    <location>
        <begin position="710"/>
        <end position="722"/>
    </location>
</feature>
<feature type="compositionally biased region" description="Polar residues" evidence="1">
    <location>
        <begin position="197"/>
        <end position="207"/>
    </location>
</feature>
<gene>
    <name evidence="2" type="ORF">TRAPUB_10059</name>
</gene>
<feature type="compositionally biased region" description="Low complexity" evidence="1">
    <location>
        <begin position="183"/>
        <end position="196"/>
    </location>
</feature>
<feature type="compositionally biased region" description="Low complexity" evidence="1">
    <location>
        <begin position="661"/>
        <end position="672"/>
    </location>
</feature>
<proteinExistence type="predicted"/>
<feature type="region of interest" description="Disordered" evidence="1">
    <location>
        <begin position="354"/>
        <end position="382"/>
    </location>
</feature>
<evidence type="ECO:0000256" key="1">
    <source>
        <dbReference type="SAM" id="MobiDB-lite"/>
    </source>
</evidence>
<evidence type="ECO:0000313" key="3">
    <source>
        <dbReference type="Proteomes" id="UP000184267"/>
    </source>
</evidence>
<dbReference type="AlphaFoldDB" id="A0A1M2W0H5"/>
<feature type="region of interest" description="Disordered" evidence="1">
    <location>
        <begin position="132"/>
        <end position="153"/>
    </location>
</feature>
<feature type="region of interest" description="Disordered" evidence="1">
    <location>
        <begin position="1"/>
        <end position="39"/>
    </location>
</feature>
<feature type="compositionally biased region" description="Low complexity" evidence="1">
    <location>
        <begin position="9"/>
        <end position="22"/>
    </location>
</feature>
<feature type="compositionally biased region" description="Basic and acidic residues" evidence="1">
    <location>
        <begin position="467"/>
        <end position="476"/>
    </location>
</feature>
<keyword evidence="3" id="KW-1185">Reference proteome</keyword>
<feature type="compositionally biased region" description="Polar residues" evidence="1">
    <location>
        <begin position="487"/>
        <end position="499"/>
    </location>
</feature>
<feature type="region of interest" description="Disordered" evidence="1">
    <location>
        <begin position="261"/>
        <end position="315"/>
    </location>
</feature>
<feature type="region of interest" description="Disordered" evidence="1">
    <location>
        <begin position="169"/>
        <end position="225"/>
    </location>
</feature>
<feature type="compositionally biased region" description="Basic and acidic residues" evidence="1">
    <location>
        <begin position="500"/>
        <end position="518"/>
    </location>
</feature>
<organism evidence="2 3">
    <name type="scientific">Trametes pubescens</name>
    <name type="common">White-rot fungus</name>
    <dbReference type="NCBI Taxonomy" id="154538"/>
    <lineage>
        <taxon>Eukaryota</taxon>
        <taxon>Fungi</taxon>
        <taxon>Dikarya</taxon>
        <taxon>Basidiomycota</taxon>
        <taxon>Agaricomycotina</taxon>
        <taxon>Agaricomycetes</taxon>
        <taxon>Polyporales</taxon>
        <taxon>Polyporaceae</taxon>
        <taxon>Trametes</taxon>
    </lineage>
</organism>
<feature type="compositionally biased region" description="Basic and acidic residues" evidence="1">
    <location>
        <begin position="597"/>
        <end position="622"/>
    </location>
</feature>
<protein>
    <submittedName>
        <fullName evidence="2">Uncharacterized protein</fullName>
    </submittedName>
</protein>
<dbReference type="EMBL" id="MNAD01000413">
    <property type="protein sequence ID" value="OJT13293.1"/>
    <property type="molecule type" value="Genomic_DNA"/>
</dbReference>
<name>A0A1M2W0H5_TRAPU</name>
<dbReference type="Proteomes" id="UP000184267">
    <property type="component" value="Unassembled WGS sequence"/>
</dbReference>
<reference evidence="2 3" key="1">
    <citation type="submission" date="2016-10" db="EMBL/GenBank/DDBJ databases">
        <title>Genome sequence of the basidiomycete white-rot fungus Trametes pubescens.</title>
        <authorList>
            <person name="Makela M.R."/>
            <person name="Granchi Z."/>
            <person name="Peng M."/>
            <person name="De Vries R.P."/>
            <person name="Grigoriev I."/>
            <person name="Riley R."/>
            <person name="Hilden K."/>
        </authorList>
    </citation>
    <scope>NUCLEOTIDE SEQUENCE [LARGE SCALE GENOMIC DNA]</scope>
    <source>
        <strain evidence="2 3">FBCC735</strain>
    </source>
</reference>
<dbReference type="OrthoDB" id="3260940at2759"/>
<feature type="region of interest" description="Disordered" evidence="1">
    <location>
        <begin position="397"/>
        <end position="745"/>
    </location>
</feature>
<feature type="compositionally biased region" description="Basic and acidic residues" evidence="1">
    <location>
        <begin position="408"/>
        <end position="457"/>
    </location>
</feature>
<dbReference type="STRING" id="154538.A0A1M2W0H5"/>